<dbReference type="Proteomes" id="UP001139193">
    <property type="component" value="Unassembled WGS sequence"/>
</dbReference>
<keyword evidence="2" id="KW-1185">Reference proteome</keyword>
<evidence type="ECO:0000313" key="1">
    <source>
        <dbReference type="EMBL" id="MCI1187412.1"/>
    </source>
</evidence>
<dbReference type="RefSeq" id="WP_241935687.1">
    <property type="nucleotide sequence ID" value="NZ_JALBGC010000002.1"/>
</dbReference>
<organism evidence="1 2">
    <name type="scientific">Hymenobacter cyanobacteriorum</name>
    <dbReference type="NCBI Taxonomy" id="2926463"/>
    <lineage>
        <taxon>Bacteria</taxon>
        <taxon>Pseudomonadati</taxon>
        <taxon>Bacteroidota</taxon>
        <taxon>Cytophagia</taxon>
        <taxon>Cytophagales</taxon>
        <taxon>Hymenobacteraceae</taxon>
        <taxon>Hymenobacter</taxon>
    </lineage>
</organism>
<comment type="caution">
    <text evidence="1">The sequence shown here is derived from an EMBL/GenBank/DDBJ whole genome shotgun (WGS) entry which is preliminary data.</text>
</comment>
<gene>
    <name evidence="1" type="ORF">MON38_08265</name>
</gene>
<dbReference type="EMBL" id="JALBGC010000002">
    <property type="protein sequence ID" value="MCI1187412.1"/>
    <property type="molecule type" value="Genomic_DNA"/>
</dbReference>
<dbReference type="AlphaFoldDB" id="A0A9X1VFZ2"/>
<evidence type="ECO:0000313" key="2">
    <source>
        <dbReference type="Proteomes" id="UP001139193"/>
    </source>
</evidence>
<reference evidence="1" key="1">
    <citation type="submission" date="2022-03" db="EMBL/GenBank/DDBJ databases">
        <title>Bacterial whole genome sequence for Hymenobacter sp. DH14.</title>
        <authorList>
            <person name="Le V."/>
        </authorList>
    </citation>
    <scope>NUCLEOTIDE SEQUENCE</scope>
    <source>
        <strain evidence="1">DH14</strain>
    </source>
</reference>
<accession>A0A9X1VFZ2</accession>
<proteinExistence type="predicted"/>
<sequence length="69" mass="7333">MIHQPVHILLRLLFISLVLVLAVALGTEVAALHRKPLPTGPLVAPVVVRKSSAAPAAHKSVHTVRHRAG</sequence>
<protein>
    <submittedName>
        <fullName evidence="1">Uncharacterized protein</fullName>
    </submittedName>
</protein>
<name>A0A9X1VFZ2_9BACT</name>